<dbReference type="GO" id="GO:0050918">
    <property type="term" value="P:positive chemotaxis"/>
    <property type="evidence" value="ECO:0007669"/>
    <property type="project" value="TreeGrafter"/>
</dbReference>
<dbReference type="Gene3D" id="2.30.330.10">
    <property type="entry name" value="SpoA-like"/>
    <property type="match status" value="1"/>
</dbReference>
<sequence length="338" mass="36878">MSEVTRLHFPRISRASARSQNQLARAHYFPFTLGGEAGAVCLLPGHHSPAEATSHWQCALGNFSLANAAPVLNMLSLSPLSFQGTVPAQDDWQWALYNQYLSPELALLFGELKPGEAQEEDRLCVRLHVRLGERHAECQLYFSHASLSHWLNQPGWHANQVALPTRLAYTQPLVLGRITLSTHQLQALSTGCLLVPPVSFFTPDGQGSLIVAGQQLYGELQLPHHFLINHLESTALNPHAADEFHSDPQPEHVSADDAPQLASLPLSLEVRCGRTILSLGELQQLQAGSVLTLENVTPGEAGLYHGETLIARGELVDVEGHLGLQLTQLLLNSQQEAG</sequence>
<comment type="similarity">
    <text evidence="1">Belongs to the FliN/MopA/SpaO family.</text>
</comment>
<evidence type="ECO:0000256" key="1">
    <source>
        <dbReference type="ARBA" id="ARBA00009226"/>
    </source>
</evidence>
<dbReference type="GO" id="GO:0003774">
    <property type="term" value="F:cytoskeletal motor activity"/>
    <property type="evidence" value="ECO:0007669"/>
    <property type="project" value="InterPro"/>
</dbReference>
<dbReference type="Proteomes" id="UP000279457">
    <property type="component" value="Unassembled WGS sequence"/>
</dbReference>
<dbReference type="PRINTS" id="PR00956">
    <property type="entry name" value="FLGMOTORFLIN"/>
</dbReference>
<name>A0A3N6V3B6_9GAMM</name>
<evidence type="ECO:0000313" key="3">
    <source>
        <dbReference type="EMBL" id="RQM39585.1"/>
    </source>
</evidence>
<dbReference type="PANTHER" id="PTHR30034:SF6">
    <property type="entry name" value="YOP PROTEINS TRANSLOCATION PROTEIN Q"/>
    <property type="match status" value="1"/>
</dbReference>
<reference evidence="3 4" key="1">
    <citation type="submission" date="2018-10" db="EMBL/GenBank/DDBJ databases">
        <title>Draft genome sequence for the type isolate of Erwinia psidii, agent causal of bacterial blight in guava (Psidium guajava) and wilt and die-back of Eucalyptus spp.</title>
        <authorList>
            <person name="Hermenegildo P.S."/>
            <person name="Santos S.A."/>
            <person name="Guimaraes L.M.S."/>
            <person name="Vidigal P.M.P."/>
            <person name="Pereira I.C."/>
            <person name="Badel J.L."/>
            <person name="Alfenas-Zerbini P."/>
            <person name="Ferreira M.A.S.V."/>
            <person name="Alfenas A.C."/>
        </authorList>
    </citation>
    <scope>NUCLEOTIDE SEQUENCE [LARGE SCALE GENOMIC DNA]</scope>
    <source>
        <strain evidence="3 4">IBSBF 435</strain>
    </source>
</reference>
<dbReference type="InterPro" id="IPR001543">
    <property type="entry name" value="FliN-like_C"/>
</dbReference>
<organism evidence="3 4">
    <name type="scientific">Erwinia psidii</name>
    <dbReference type="NCBI Taxonomy" id="69224"/>
    <lineage>
        <taxon>Bacteria</taxon>
        <taxon>Pseudomonadati</taxon>
        <taxon>Pseudomonadota</taxon>
        <taxon>Gammaproteobacteria</taxon>
        <taxon>Enterobacterales</taxon>
        <taxon>Erwiniaceae</taxon>
        <taxon>Erwinia</taxon>
    </lineage>
</organism>
<dbReference type="EMBL" id="RHHM01000002">
    <property type="protein sequence ID" value="RQM39585.1"/>
    <property type="molecule type" value="Genomic_DNA"/>
</dbReference>
<evidence type="ECO:0000313" key="4">
    <source>
        <dbReference type="Proteomes" id="UP000279457"/>
    </source>
</evidence>
<dbReference type="InterPro" id="IPR036429">
    <property type="entry name" value="SpoA-like_sf"/>
</dbReference>
<gene>
    <name evidence="3" type="ORF">EB241_03930</name>
</gene>
<accession>A0A3N6V3B6</accession>
<proteinExistence type="inferred from homology"/>
<dbReference type="RefSeq" id="WP_124231888.1">
    <property type="nucleotide sequence ID" value="NZ_RHHM01000002.1"/>
</dbReference>
<dbReference type="InterPro" id="IPR001172">
    <property type="entry name" value="FliN_T3SS_HrcQb"/>
</dbReference>
<dbReference type="AlphaFoldDB" id="A0A3N6V3B6"/>
<dbReference type="OrthoDB" id="6516509at2"/>
<dbReference type="SUPFAM" id="SSF101801">
    <property type="entry name" value="Surface presentation of antigens (SPOA)"/>
    <property type="match status" value="1"/>
</dbReference>
<dbReference type="PANTHER" id="PTHR30034">
    <property type="entry name" value="FLAGELLAR MOTOR SWITCH PROTEIN FLIM"/>
    <property type="match status" value="1"/>
</dbReference>
<feature type="domain" description="Flagellar motor switch protein FliN-like C-terminal" evidence="2">
    <location>
        <begin position="261"/>
        <end position="329"/>
    </location>
</feature>
<protein>
    <submittedName>
        <fullName evidence="3">YscQ/HrcQ family type III secretion apparatus protein</fullName>
    </submittedName>
</protein>
<dbReference type="GO" id="GO:0071978">
    <property type="term" value="P:bacterial-type flagellum-dependent swarming motility"/>
    <property type="evidence" value="ECO:0007669"/>
    <property type="project" value="TreeGrafter"/>
</dbReference>
<dbReference type="Pfam" id="PF01052">
    <property type="entry name" value="FliMN_C"/>
    <property type="match status" value="1"/>
</dbReference>
<dbReference type="GO" id="GO:0009425">
    <property type="term" value="C:bacterial-type flagellum basal body"/>
    <property type="evidence" value="ECO:0007669"/>
    <property type="project" value="InterPro"/>
</dbReference>
<keyword evidence="4" id="KW-1185">Reference proteome</keyword>
<evidence type="ECO:0000259" key="2">
    <source>
        <dbReference type="Pfam" id="PF01052"/>
    </source>
</evidence>
<comment type="caution">
    <text evidence="3">The sequence shown here is derived from an EMBL/GenBank/DDBJ whole genome shotgun (WGS) entry which is preliminary data.</text>
</comment>